<protein>
    <submittedName>
        <fullName evidence="1">Uncharacterized protein</fullName>
    </submittedName>
</protein>
<keyword evidence="2" id="KW-1185">Reference proteome</keyword>
<dbReference type="VEuPathDB" id="VectorBase:GPPI051186"/>
<reference evidence="2" key="1">
    <citation type="submission" date="2015-01" db="EMBL/GenBank/DDBJ databases">
        <authorList>
            <person name="Aksoy S."/>
            <person name="Warren W."/>
            <person name="Wilson R.K."/>
        </authorList>
    </citation>
    <scope>NUCLEOTIDE SEQUENCE [LARGE SCALE GENOMIC DNA]</scope>
    <source>
        <strain evidence="2">IAEA</strain>
    </source>
</reference>
<evidence type="ECO:0000313" key="1">
    <source>
        <dbReference type="EnsemblMetazoa" id="GPPI051186-PA"/>
    </source>
</evidence>
<evidence type="ECO:0000313" key="2">
    <source>
        <dbReference type="Proteomes" id="UP000092460"/>
    </source>
</evidence>
<organism evidence="1 2">
    <name type="scientific">Glossina palpalis gambiensis</name>
    <dbReference type="NCBI Taxonomy" id="67801"/>
    <lineage>
        <taxon>Eukaryota</taxon>
        <taxon>Metazoa</taxon>
        <taxon>Ecdysozoa</taxon>
        <taxon>Arthropoda</taxon>
        <taxon>Hexapoda</taxon>
        <taxon>Insecta</taxon>
        <taxon>Pterygota</taxon>
        <taxon>Neoptera</taxon>
        <taxon>Endopterygota</taxon>
        <taxon>Diptera</taxon>
        <taxon>Brachycera</taxon>
        <taxon>Muscomorpha</taxon>
        <taxon>Hippoboscoidea</taxon>
        <taxon>Glossinidae</taxon>
        <taxon>Glossina</taxon>
    </lineage>
</organism>
<proteinExistence type="predicted"/>
<name>A0A1B0C7C9_9MUSC</name>
<dbReference type="EMBL" id="JXJN01028115">
    <property type="status" value="NOT_ANNOTATED_CDS"/>
    <property type="molecule type" value="Genomic_DNA"/>
</dbReference>
<dbReference type="AlphaFoldDB" id="A0A1B0C7C9"/>
<dbReference type="Proteomes" id="UP000092460">
    <property type="component" value="Unassembled WGS sequence"/>
</dbReference>
<sequence>MRWLSCLGLVKAYVQIDSATKAVERNATKNLANFQLLNSGPILLFSSVDNLAVAKSKRAQAQLEGSQKIK</sequence>
<dbReference type="EnsemblMetazoa" id="GPPI051186-RA">
    <property type="protein sequence ID" value="GPPI051186-PA"/>
    <property type="gene ID" value="GPPI051186"/>
</dbReference>
<accession>A0A1B0C7C9</accession>
<reference evidence="1" key="2">
    <citation type="submission" date="2020-05" db="UniProtKB">
        <authorList>
            <consortium name="EnsemblMetazoa"/>
        </authorList>
    </citation>
    <scope>IDENTIFICATION</scope>
    <source>
        <strain evidence="1">IAEA</strain>
    </source>
</reference>